<evidence type="ECO:0000313" key="2">
    <source>
        <dbReference type="EMBL" id="KAF2549874.1"/>
    </source>
</evidence>
<dbReference type="EMBL" id="QGKW02001988">
    <property type="protein sequence ID" value="KAF2549874.1"/>
    <property type="molecule type" value="Genomic_DNA"/>
</dbReference>
<dbReference type="GO" id="GO:0004485">
    <property type="term" value="F:methylcrotonoyl-CoA carboxylase activity"/>
    <property type="evidence" value="ECO:0007669"/>
    <property type="project" value="TreeGrafter"/>
</dbReference>
<dbReference type="GO" id="GO:0006552">
    <property type="term" value="P:L-leucine catabolic process"/>
    <property type="evidence" value="ECO:0007669"/>
    <property type="project" value="TreeGrafter"/>
</dbReference>
<dbReference type="AlphaFoldDB" id="A0A8S9GYT0"/>
<reference evidence="2" key="1">
    <citation type="submission" date="2019-12" db="EMBL/GenBank/DDBJ databases">
        <title>Genome sequencing and annotation of Brassica cretica.</title>
        <authorList>
            <person name="Studholme D.J."/>
            <person name="Sarris P.F."/>
        </authorList>
    </citation>
    <scope>NUCLEOTIDE SEQUENCE</scope>
    <source>
        <strain evidence="2">PFS-001/15</strain>
        <tissue evidence="2">Leaf</tissue>
    </source>
</reference>
<dbReference type="PANTHER" id="PTHR22855">
    <property type="entry name" value="ACETYL, PROPIONYL, PYRUVATE, AND GLUTACONYL CARBOXYLASE-RELATED"/>
    <property type="match status" value="1"/>
</dbReference>
<protein>
    <submittedName>
        <fullName evidence="2">Uncharacterized protein</fullName>
    </submittedName>
</protein>
<dbReference type="InterPro" id="IPR029045">
    <property type="entry name" value="ClpP/crotonase-like_dom_sf"/>
</dbReference>
<evidence type="ECO:0000313" key="3">
    <source>
        <dbReference type="Proteomes" id="UP000712281"/>
    </source>
</evidence>
<organism evidence="2 3">
    <name type="scientific">Brassica cretica</name>
    <name type="common">Mustard</name>
    <dbReference type="NCBI Taxonomy" id="69181"/>
    <lineage>
        <taxon>Eukaryota</taxon>
        <taxon>Viridiplantae</taxon>
        <taxon>Streptophyta</taxon>
        <taxon>Embryophyta</taxon>
        <taxon>Tracheophyta</taxon>
        <taxon>Spermatophyta</taxon>
        <taxon>Magnoliopsida</taxon>
        <taxon>eudicotyledons</taxon>
        <taxon>Gunneridae</taxon>
        <taxon>Pentapetalae</taxon>
        <taxon>rosids</taxon>
        <taxon>malvids</taxon>
        <taxon>Brassicales</taxon>
        <taxon>Brassicaceae</taxon>
        <taxon>Brassiceae</taxon>
        <taxon>Brassica</taxon>
    </lineage>
</organism>
<dbReference type="Gene3D" id="3.90.226.10">
    <property type="entry name" value="2-enoyl-CoA Hydratase, Chain A, domain 1"/>
    <property type="match status" value="1"/>
</dbReference>
<dbReference type="PANTHER" id="PTHR22855:SF13">
    <property type="entry name" value="METHYLCROTONOYL-COA CARBOXYLASE BETA CHAIN, MITOCHONDRIAL"/>
    <property type="match status" value="1"/>
</dbReference>
<comment type="similarity">
    <text evidence="1">Belongs to the AccD/PCCB family.</text>
</comment>
<dbReference type="SUPFAM" id="SSF52096">
    <property type="entry name" value="ClpP/crotonase"/>
    <property type="match status" value="1"/>
</dbReference>
<sequence>MFMQVEIIEKQKKQKLAHFVVAASGANAPTMGMQKAMLAKDIDSEIGFERTKMLRLLGRRAVSASGELTSVNQWRIRPGTDSKPDPFRIFRGLLQKGFCVGVLPDGVDRKSEAFSSNSIAMEGILSELRSHITKVLAGGGEEAVKRNRSRNKLLPRERIDRLLDPGSSFLELSQVCILDLIAAASENNLELIAD</sequence>
<dbReference type="Proteomes" id="UP000712281">
    <property type="component" value="Unassembled WGS sequence"/>
</dbReference>
<comment type="caution">
    <text evidence="2">The sequence shown here is derived from an EMBL/GenBank/DDBJ whole genome shotgun (WGS) entry which is preliminary data.</text>
</comment>
<accession>A0A8S9GYT0</accession>
<evidence type="ECO:0000256" key="1">
    <source>
        <dbReference type="ARBA" id="ARBA00006102"/>
    </source>
</evidence>
<gene>
    <name evidence="2" type="ORF">F2Q68_00037782</name>
</gene>
<name>A0A8S9GYT0_BRACR</name>
<proteinExistence type="inferred from homology"/>
<dbReference type="GO" id="GO:0005739">
    <property type="term" value="C:mitochondrion"/>
    <property type="evidence" value="ECO:0007669"/>
    <property type="project" value="TreeGrafter"/>
</dbReference>
<dbReference type="GO" id="GO:1905202">
    <property type="term" value="C:methylcrotonoyl-CoA carboxylase complex"/>
    <property type="evidence" value="ECO:0007669"/>
    <property type="project" value="TreeGrafter"/>
</dbReference>
<dbReference type="InterPro" id="IPR045190">
    <property type="entry name" value="MCCB/AccD1-like"/>
</dbReference>